<keyword evidence="2" id="KW-1185">Reference proteome</keyword>
<reference evidence="2" key="1">
    <citation type="submission" date="2024-07" db="EMBL/GenBank/DDBJ databases">
        <title>Two chromosome-level genome assemblies of Korean endemic species Abeliophyllum distichum and Forsythia ovata (Oleaceae).</title>
        <authorList>
            <person name="Jang H."/>
        </authorList>
    </citation>
    <scope>NUCLEOTIDE SEQUENCE [LARGE SCALE GENOMIC DNA]</scope>
</reference>
<evidence type="ECO:0000313" key="1">
    <source>
        <dbReference type="EMBL" id="KAL2545771.1"/>
    </source>
</evidence>
<comment type="caution">
    <text evidence="1">The sequence shown here is derived from an EMBL/GenBank/DDBJ whole genome shotgun (WGS) entry which is preliminary data.</text>
</comment>
<sequence>MKAVEKPDVDEQPREMRVKKPSQWVTSPYMTEGQWRKHNDATAVNHQLDHLKLNDAKNWFHDVFTEGAWLSNEVDIAKLTMFINDLDRSSYMDDQIRTDLKPMTMILSMLLKKINIVIDALTIERITKTSKQSNS</sequence>
<proteinExistence type="predicted"/>
<gene>
    <name evidence="1" type="ORF">Fot_15004</name>
</gene>
<organism evidence="1 2">
    <name type="scientific">Forsythia ovata</name>
    <dbReference type="NCBI Taxonomy" id="205694"/>
    <lineage>
        <taxon>Eukaryota</taxon>
        <taxon>Viridiplantae</taxon>
        <taxon>Streptophyta</taxon>
        <taxon>Embryophyta</taxon>
        <taxon>Tracheophyta</taxon>
        <taxon>Spermatophyta</taxon>
        <taxon>Magnoliopsida</taxon>
        <taxon>eudicotyledons</taxon>
        <taxon>Gunneridae</taxon>
        <taxon>Pentapetalae</taxon>
        <taxon>asterids</taxon>
        <taxon>lamiids</taxon>
        <taxon>Lamiales</taxon>
        <taxon>Oleaceae</taxon>
        <taxon>Forsythieae</taxon>
        <taxon>Forsythia</taxon>
    </lineage>
</organism>
<accession>A0ABD1W7X5</accession>
<dbReference type="AlphaFoldDB" id="A0ABD1W7X5"/>
<dbReference type="EMBL" id="JBFOLJ010000004">
    <property type="protein sequence ID" value="KAL2545771.1"/>
    <property type="molecule type" value="Genomic_DNA"/>
</dbReference>
<protein>
    <submittedName>
        <fullName evidence="1">Uncharacterized protein</fullName>
    </submittedName>
</protein>
<evidence type="ECO:0000313" key="2">
    <source>
        <dbReference type="Proteomes" id="UP001604277"/>
    </source>
</evidence>
<name>A0ABD1W7X5_9LAMI</name>
<dbReference type="Proteomes" id="UP001604277">
    <property type="component" value="Unassembled WGS sequence"/>
</dbReference>